<evidence type="ECO:0000313" key="2">
    <source>
        <dbReference type="Proteomes" id="UP000591626"/>
    </source>
</evidence>
<reference evidence="1 2" key="1">
    <citation type="submission" date="2020-03" db="EMBL/GenBank/DDBJ databases">
        <title>Draft genome sequences of bacterial isolates from the female urobiome.</title>
        <authorList>
            <person name="Miller-Ensminger T."/>
            <person name="Wolfe A.J."/>
            <person name="Putonti C."/>
        </authorList>
    </citation>
    <scope>NUCLEOTIDE SEQUENCE [LARGE SCALE GENOMIC DNA]</scope>
    <source>
        <strain evidence="1 2">UMB8490</strain>
    </source>
</reference>
<sequence length="279" mass="30050">MAYERAYCTVSAMRLIHCACGASPEPSIPGAETFQLPAHPTQRDLKFLDAIAREVLPSDPTPSLDEIQKNPAVDHLGAPTFAPQQPSEPLRVVVSGSDRALGLVLTRLMRADCMWAEVGYVPADKQSPAAVLWGAGSVDLAVDGPVRPIPCIRTDFGEVVAGSAELFTDDGATPYYGEVVVDSDVLVHPGVEYGARLVPTVDAPGIAAAPFTSPLVPTRRFLRRQPVARLDGSRTLTGRALQSGGNEITVRIDDHLRPRPVSRVTFYRHLRDIQAVRSA</sequence>
<organism evidence="1 2">
    <name type="scientific">Corynebacterium coyleae</name>
    <dbReference type="NCBI Taxonomy" id="53374"/>
    <lineage>
        <taxon>Bacteria</taxon>
        <taxon>Bacillati</taxon>
        <taxon>Actinomycetota</taxon>
        <taxon>Actinomycetes</taxon>
        <taxon>Mycobacteriales</taxon>
        <taxon>Corynebacteriaceae</taxon>
        <taxon>Corynebacterium</taxon>
    </lineage>
</organism>
<dbReference type="AlphaFoldDB" id="A0AAP6XMZ5"/>
<gene>
    <name evidence="1" type="ORF">HC138_11955</name>
</gene>
<evidence type="ECO:0000313" key="1">
    <source>
        <dbReference type="EMBL" id="NJJ05036.1"/>
    </source>
</evidence>
<dbReference type="EMBL" id="JAAUVV010000046">
    <property type="protein sequence ID" value="NJJ05036.1"/>
    <property type="molecule type" value="Genomic_DNA"/>
</dbReference>
<proteinExistence type="predicted"/>
<comment type="caution">
    <text evidence="1">The sequence shown here is derived from an EMBL/GenBank/DDBJ whole genome shotgun (WGS) entry which is preliminary data.</text>
</comment>
<accession>A0AAP6XMZ5</accession>
<name>A0AAP6XMZ5_9CORY</name>
<dbReference type="Proteomes" id="UP000591626">
    <property type="component" value="Unassembled WGS sequence"/>
</dbReference>
<protein>
    <submittedName>
        <fullName evidence="1">Uncharacterized protein</fullName>
    </submittedName>
</protein>